<sequence>MQSTVLDRPILGAQMPRIRVAPTETYIDTFGPEAVAFAAKYGLVADRWQALVLDDWLAFRPDGKWACSRCGLSVPRQNGKNGVIEIRELFGMVELGEHILHTAHEVKTARKAFKRLKHFFGEKPNDPSARFPELNALVVELRSTNGQEAIVLSNGGSIEFVSRSKGSARGFTIDIIVMDEAQELSDEALEALGPTTRSAPLKNRQFIYTGTPPGPKNNGEVFTRFRSLTMEGKRLRSLWSEWSCPDGVDYDDPHAQAQSNPALGGRLDLETIAEDRDDFTDEGFARECLGMWSAAATHSPIDMVTWANDAIDFDSPSYVEWQSQIDSMPTIAIDVAPDNETSSVSAAGRRIDGMPMVEMLENRAGMGWVVEYVKAVYRKQKFRGVVIDGQSPAAPLIEPLEEAGIPVIVTGAQYMGTSCANFYRKAMSGEMVHLDQPTLNTAVADARKRNIGAEGLWGWNRKNTTVDITPLVSGTLALGSIDAPIPKPKKNISNAVYGFN</sequence>
<proteinExistence type="predicted"/>
<dbReference type="EMBL" id="JBHMAS010000004">
    <property type="protein sequence ID" value="MFB9778856.1"/>
    <property type="molecule type" value="Genomic_DNA"/>
</dbReference>
<name>A0ABV5X8Q2_9NOCA</name>
<dbReference type="SUPFAM" id="SSF52540">
    <property type="entry name" value="P-loop containing nucleoside triphosphate hydrolases"/>
    <property type="match status" value="1"/>
</dbReference>
<dbReference type="RefSeq" id="WP_378373956.1">
    <property type="nucleotide sequence ID" value="NZ_JBHMAS010000004.1"/>
</dbReference>
<dbReference type="InterPro" id="IPR027417">
    <property type="entry name" value="P-loop_NTPase"/>
</dbReference>
<gene>
    <name evidence="1" type="ORF">ACFFQ6_04135</name>
</gene>
<evidence type="ECO:0008006" key="3">
    <source>
        <dbReference type="Google" id="ProtNLM"/>
    </source>
</evidence>
<evidence type="ECO:0000313" key="1">
    <source>
        <dbReference type="EMBL" id="MFB9778856.1"/>
    </source>
</evidence>
<dbReference type="Proteomes" id="UP001589587">
    <property type="component" value="Unassembled WGS sequence"/>
</dbReference>
<keyword evidence="2" id="KW-1185">Reference proteome</keyword>
<dbReference type="Gene3D" id="3.40.50.300">
    <property type="entry name" value="P-loop containing nucleotide triphosphate hydrolases"/>
    <property type="match status" value="1"/>
</dbReference>
<evidence type="ECO:0000313" key="2">
    <source>
        <dbReference type="Proteomes" id="UP001589587"/>
    </source>
</evidence>
<accession>A0ABV5X8Q2</accession>
<protein>
    <recommendedName>
        <fullName evidence="3">Terminase</fullName>
    </recommendedName>
</protein>
<reference evidence="1 2" key="1">
    <citation type="submission" date="2024-09" db="EMBL/GenBank/DDBJ databases">
        <authorList>
            <person name="Sun Q."/>
            <person name="Mori K."/>
        </authorList>
    </citation>
    <scope>NUCLEOTIDE SEQUENCE [LARGE SCALE GENOMIC DNA]</scope>
    <source>
        <strain evidence="1 2">JCM 11411</strain>
    </source>
</reference>
<comment type="caution">
    <text evidence="1">The sequence shown here is derived from an EMBL/GenBank/DDBJ whole genome shotgun (WGS) entry which is preliminary data.</text>
</comment>
<organism evidence="1 2">
    <name type="scientific">Rhodococcus baikonurensis</name>
    <dbReference type="NCBI Taxonomy" id="172041"/>
    <lineage>
        <taxon>Bacteria</taxon>
        <taxon>Bacillati</taxon>
        <taxon>Actinomycetota</taxon>
        <taxon>Actinomycetes</taxon>
        <taxon>Mycobacteriales</taxon>
        <taxon>Nocardiaceae</taxon>
        <taxon>Rhodococcus</taxon>
        <taxon>Rhodococcus erythropolis group</taxon>
    </lineage>
</organism>